<evidence type="ECO:0008006" key="4">
    <source>
        <dbReference type="Google" id="ProtNLM"/>
    </source>
</evidence>
<name>A0A2D2DQU2_9BURK</name>
<protein>
    <recommendedName>
        <fullName evidence="4">DUF4386 domain-containing protein</fullName>
    </recommendedName>
</protein>
<dbReference type="RefSeq" id="WP_099879422.1">
    <property type="nucleotide sequence ID" value="NZ_CP024608.1"/>
</dbReference>
<accession>A0A2D2DQU2</accession>
<organism evidence="2 3">
    <name type="scientific">Massilia violaceinigra</name>
    <dbReference type="NCBI Taxonomy" id="2045208"/>
    <lineage>
        <taxon>Bacteria</taxon>
        <taxon>Pseudomonadati</taxon>
        <taxon>Pseudomonadota</taxon>
        <taxon>Betaproteobacteria</taxon>
        <taxon>Burkholderiales</taxon>
        <taxon>Oxalobacteraceae</taxon>
        <taxon>Telluria group</taxon>
        <taxon>Massilia</taxon>
    </lineage>
</organism>
<keyword evidence="3" id="KW-1185">Reference proteome</keyword>
<dbReference type="OrthoDB" id="1162205at2"/>
<sequence length="232" mass="23961">MQTQWQKIGGIAAFFEAFAYIVGFSVMLTVLQPAGGASATPEQQLGHVLSMSALFKAWNIVIYVVFGAVLAVLVIALHARLASGAEMLMRVASAFGLIWSGLVIATGMIANVGLSTVAKLYVEDPRSATVAWRTLNAVQEGLGGGVELVGGLWVILVSVVALRLSALPRSLNYVGIATGTAGVLTLIPPLGELGAVFGIGQIVWFVWLGIVLISPPAALGPGREGAAIGTVP</sequence>
<evidence type="ECO:0000313" key="3">
    <source>
        <dbReference type="Proteomes" id="UP000229897"/>
    </source>
</evidence>
<feature type="transmembrane region" description="Helical" evidence="1">
    <location>
        <begin position="60"/>
        <end position="79"/>
    </location>
</feature>
<dbReference type="EMBL" id="CP024608">
    <property type="protein sequence ID" value="ATQ77342.1"/>
    <property type="molecule type" value="Genomic_DNA"/>
</dbReference>
<keyword evidence="1" id="KW-1133">Transmembrane helix</keyword>
<feature type="transmembrane region" description="Helical" evidence="1">
    <location>
        <begin position="142"/>
        <end position="164"/>
    </location>
</feature>
<feature type="transmembrane region" description="Helical" evidence="1">
    <location>
        <begin position="91"/>
        <end position="122"/>
    </location>
</feature>
<keyword evidence="1" id="KW-0472">Membrane</keyword>
<feature type="transmembrane region" description="Helical" evidence="1">
    <location>
        <begin position="12"/>
        <end position="31"/>
    </location>
</feature>
<proteinExistence type="predicted"/>
<keyword evidence="1" id="KW-0812">Transmembrane</keyword>
<evidence type="ECO:0000256" key="1">
    <source>
        <dbReference type="SAM" id="Phobius"/>
    </source>
</evidence>
<dbReference type="AlphaFoldDB" id="A0A2D2DQU2"/>
<dbReference type="Proteomes" id="UP000229897">
    <property type="component" value="Chromosome"/>
</dbReference>
<dbReference type="KEGG" id="mass:CR152_24680"/>
<feature type="transmembrane region" description="Helical" evidence="1">
    <location>
        <begin position="193"/>
        <end position="213"/>
    </location>
</feature>
<dbReference type="Pfam" id="PF14329">
    <property type="entry name" value="DUF4386"/>
    <property type="match status" value="1"/>
</dbReference>
<gene>
    <name evidence="2" type="ORF">CR152_24680</name>
</gene>
<feature type="transmembrane region" description="Helical" evidence="1">
    <location>
        <begin position="171"/>
        <end position="187"/>
    </location>
</feature>
<evidence type="ECO:0000313" key="2">
    <source>
        <dbReference type="EMBL" id="ATQ77342.1"/>
    </source>
</evidence>
<dbReference type="InterPro" id="IPR025495">
    <property type="entry name" value="DUF4386"/>
</dbReference>
<reference evidence="2" key="1">
    <citation type="submission" date="2017-10" db="EMBL/GenBank/DDBJ databases">
        <title>Massilia psychrophilum sp. nov., a novel purple-pigmented bacterium isolated from Tianshan glacier, Xinjiang Municipality, China.</title>
        <authorList>
            <person name="Wang H."/>
        </authorList>
    </citation>
    <scope>NUCLEOTIDE SEQUENCE [LARGE SCALE GENOMIC DNA]</scope>
    <source>
        <strain evidence="2">B2</strain>
    </source>
</reference>